<evidence type="ECO:0000259" key="2">
    <source>
        <dbReference type="Pfam" id="PF00561"/>
    </source>
</evidence>
<dbReference type="InterPro" id="IPR045889">
    <property type="entry name" value="MES/HNL"/>
</dbReference>
<dbReference type="SMR" id="A0A067E0T0"/>
<dbReference type="PaxDb" id="2711-XP_006485625.1"/>
<dbReference type="GO" id="GO:0009694">
    <property type="term" value="P:jasmonic acid metabolic process"/>
    <property type="evidence" value="ECO:0000318"/>
    <property type="project" value="GO_Central"/>
</dbReference>
<dbReference type="Proteomes" id="UP000027120">
    <property type="component" value="Unassembled WGS sequence"/>
</dbReference>
<dbReference type="FunFam" id="3.40.50.1820:FF:000051">
    <property type="entry name" value="(S)-hydroxynitrile lyase"/>
    <property type="match status" value="1"/>
</dbReference>
<protein>
    <recommendedName>
        <fullName evidence="2">AB hydrolase-1 domain-containing protein</fullName>
    </recommendedName>
</protein>
<dbReference type="GO" id="GO:0009696">
    <property type="term" value="P:salicylic acid metabolic process"/>
    <property type="evidence" value="ECO:0000318"/>
    <property type="project" value="GO_Central"/>
</dbReference>
<feature type="domain" description="AB hydrolase-1" evidence="2">
    <location>
        <begin position="18"/>
        <end position="257"/>
    </location>
</feature>
<dbReference type="Gene3D" id="3.40.50.1820">
    <property type="entry name" value="alpha/beta hydrolase"/>
    <property type="match status" value="1"/>
</dbReference>
<reference evidence="3 4" key="1">
    <citation type="submission" date="2014-04" db="EMBL/GenBank/DDBJ databases">
        <authorList>
            <consortium name="International Citrus Genome Consortium"/>
            <person name="Gmitter F."/>
            <person name="Chen C."/>
            <person name="Farmerie W."/>
            <person name="Harkins T."/>
            <person name="Desany B."/>
            <person name="Mohiuddin M."/>
            <person name="Kodira C."/>
            <person name="Borodovsky M."/>
            <person name="Lomsadze A."/>
            <person name="Burns P."/>
            <person name="Jenkins J."/>
            <person name="Prochnik S."/>
            <person name="Shu S."/>
            <person name="Chapman J."/>
            <person name="Pitluck S."/>
            <person name="Schmutz J."/>
            <person name="Rokhsar D."/>
        </authorList>
    </citation>
    <scope>NUCLEOTIDE SEQUENCE</scope>
</reference>
<accession>A0A067E0T0</accession>
<dbReference type="Pfam" id="PF00561">
    <property type="entry name" value="Abhydrolase_1"/>
    <property type="match status" value="1"/>
</dbReference>
<dbReference type="eggNOG" id="ENOG502QR2J">
    <property type="taxonomic scope" value="Eukaryota"/>
</dbReference>
<evidence type="ECO:0000313" key="3">
    <source>
        <dbReference type="EMBL" id="KDO48824.1"/>
    </source>
</evidence>
<dbReference type="GO" id="GO:0080031">
    <property type="term" value="F:methyl salicylate esterase activity"/>
    <property type="evidence" value="ECO:0000318"/>
    <property type="project" value="GO_Central"/>
</dbReference>
<dbReference type="PANTHER" id="PTHR10992:SF1083">
    <property type="entry name" value="METHYLESTERASE 1"/>
    <property type="match status" value="1"/>
</dbReference>
<proteinExistence type="predicted"/>
<dbReference type="GO" id="GO:0080032">
    <property type="term" value="F:methyl jasmonate esterase activity"/>
    <property type="evidence" value="ECO:0000318"/>
    <property type="project" value="GO_Central"/>
</dbReference>
<dbReference type="EMBL" id="KK785131">
    <property type="protein sequence ID" value="KDO48824.1"/>
    <property type="molecule type" value="Genomic_DNA"/>
</dbReference>
<keyword evidence="1" id="KW-0378">Hydrolase</keyword>
<dbReference type="GO" id="GO:0080030">
    <property type="term" value="F:methyl indole-3-acetate esterase activity"/>
    <property type="evidence" value="ECO:0000318"/>
    <property type="project" value="GO_Central"/>
</dbReference>
<dbReference type="InterPro" id="IPR029058">
    <property type="entry name" value="AB_hydrolase_fold"/>
</dbReference>
<keyword evidence="4" id="KW-1185">Reference proteome</keyword>
<sequence length="272" mass="30753">MELTEKVKKMTEAKKQKHFVLVHGSNHGAWCWYKVKPRLEAAGHRVTAMDLAASGINMKKIQDVRSFYEYNEPLLEILASLSADEKVILVGHSFGGLSVALAADKFPHKISVAIFLTAFMPDTKHQPSYVVERFSESIPREERLDTQYSIIDESNPSRMSILFGHKFLTLKLYQLSPPEDLELAKMLVKPGLLFTDELSKANEFSNEGYGSVKRDFVGSDKDNCIPKEFQQWMIQNNPVNEVMAIKGADHMAMLSKPQPLSDCFSQIAHKYA</sequence>
<dbReference type="InterPro" id="IPR000073">
    <property type="entry name" value="AB_hydrolase_1"/>
</dbReference>
<dbReference type="SUPFAM" id="SSF53474">
    <property type="entry name" value="alpha/beta-Hydrolases"/>
    <property type="match status" value="1"/>
</dbReference>
<evidence type="ECO:0000256" key="1">
    <source>
        <dbReference type="ARBA" id="ARBA00022801"/>
    </source>
</evidence>
<dbReference type="PANTHER" id="PTHR10992">
    <property type="entry name" value="METHYLESTERASE FAMILY MEMBER"/>
    <property type="match status" value="1"/>
</dbReference>
<evidence type="ECO:0000313" key="4">
    <source>
        <dbReference type="Proteomes" id="UP000027120"/>
    </source>
</evidence>
<dbReference type="AlphaFoldDB" id="A0A067E0T0"/>
<name>A0A067E0T0_CITSI</name>
<organism evidence="3 4">
    <name type="scientific">Citrus sinensis</name>
    <name type="common">Sweet orange</name>
    <name type="synonym">Citrus aurantium var. sinensis</name>
    <dbReference type="NCBI Taxonomy" id="2711"/>
    <lineage>
        <taxon>Eukaryota</taxon>
        <taxon>Viridiplantae</taxon>
        <taxon>Streptophyta</taxon>
        <taxon>Embryophyta</taxon>
        <taxon>Tracheophyta</taxon>
        <taxon>Spermatophyta</taxon>
        <taxon>Magnoliopsida</taxon>
        <taxon>eudicotyledons</taxon>
        <taxon>Gunneridae</taxon>
        <taxon>Pentapetalae</taxon>
        <taxon>rosids</taxon>
        <taxon>malvids</taxon>
        <taxon>Sapindales</taxon>
        <taxon>Rutaceae</taxon>
        <taxon>Aurantioideae</taxon>
        <taxon>Citrus</taxon>
    </lineage>
</organism>
<gene>
    <name evidence="3" type="ORF">CISIN_1g024134mg</name>
</gene>